<dbReference type="EMBL" id="EU826466">
    <property type="protein sequence ID" value="ACH62067.1"/>
    <property type="molecule type" value="Genomic_DNA"/>
</dbReference>
<keyword evidence="1" id="KW-0812">Transmembrane</keyword>
<keyword evidence="3" id="KW-1185">Reference proteome</keyword>
<keyword evidence="1" id="KW-0472">Membrane</keyword>
<organism evidence="2 3">
    <name type="scientific">Mycobacterium phage Myrna</name>
    <dbReference type="NCBI Taxonomy" id="546805"/>
    <lineage>
        <taxon>Viruses</taxon>
        <taxon>Duplodnaviria</taxon>
        <taxon>Heunggongvirae</taxon>
        <taxon>Uroviricota</taxon>
        <taxon>Caudoviricetes</taxon>
        <taxon>Ceeclamvirinae</taxon>
        <taxon>Myrnavirus</taxon>
        <taxon>Myrnavirus myrna</taxon>
    </lineage>
</organism>
<dbReference type="Proteomes" id="UP000001849">
    <property type="component" value="Segment"/>
</dbReference>
<keyword evidence="1" id="KW-1133">Transmembrane helix</keyword>
<dbReference type="KEGG" id="vg:6920763"/>
<protein>
    <submittedName>
        <fullName evidence="2">Uncharacterized protein</fullName>
    </submittedName>
</protein>
<dbReference type="RefSeq" id="YP_002224977.1">
    <property type="nucleotide sequence ID" value="NC_011273.1"/>
</dbReference>
<evidence type="ECO:0000313" key="3">
    <source>
        <dbReference type="Proteomes" id="UP000001849"/>
    </source>
</evidence>
<proteinExistence type="predicted"/>
<evidence type="ECO:0000313" key="2">
    <source>
        <dbReference type="EMBL" id="ACH62067.1"/>
    </source>
</evidence>
<accession>B5LJ70</accession>
<dbReference type="GeneID" id="6920763"/>
<evidence type="ECO:0000256" key="1">
    <source>
        <dbReference type="SAM" id="Phobius"/>
    </source>
</evidence>
<name>B5LJ70_9CAUD</name>
<sequence length="96" mass="11147">MTDLLFAMWYSPVLFIAVLLVFVVGIVLGLTALVWLLEKLRGFKRRRAFKAQQKRMAADFDATRTAVQDRLFGGLRAEDMQFDIPGMEPRWPSERR</sequence>
<gene>
    <name evidence="2" type="primary">59</name>
    <name evidence="2" type="ORF">MYRNA_59</name>
</gene>
<feature type="transmembrane region" description="Helical" evidence="1">
    <location>
        <begin position="12"/>
        <end position="37"/>
    </location>
</feature>
<reference evidence="2 3" key="1">
    <citation type="submission" date="2008-06" db="EMBL/GenBank/DDBJ databases">
        <authorList>
            <person name="Smith A.L."/>
            <person name="Paladin E.C."/>
            <person name="Jacobs-Sera D."/>
            <person name="Hendirx R.W."/>
            <person name="Hatfull G.F."/>
        </authorList>
    </citation>
    <scope>NUCLEOTIDE SEQUENCE [LARGE SCALE GENOMIC DNA]</scope>
</reference>